<evidence type="ECO:0000256" key="2">
    <source>
        <dbReference type="ARBA" id="ARBA00012224"/>
    </source>
</evidence>
<dbReference type="SUPFAM" id="SSF53383">
    <property type="entry name" value="PLP-dependent transferases"/>
    <property type="match status" value="1"/>
</dbReference>
<dbReference type="EMBL" id="JAZGJQ010000011">
    <property type="protein sequence ID" value="MEE6148011.1"/>
    <property type="molecule type" value="Genomic_DNA"/>
</dbReference>
<dbReference type="Proteomes" id="UP001332931">
    <property type="component" value="Unassembled WGS sequence"/>
</dbReference>
<evidence type="ECO:0000256" key="1">
    <source>
        <dbReference type="ARBA" id="ARBA00001933"/>
    </source>
</evidence>
<dbReference type="InterPro" id="IPR015421">
    <property type="entry name" value="PyrdxlP-dep_Trfase_major"/>
</dbReference>
<comment type="cofactor">
    <cofactor evidence="1">
        <name>pyridoxal 5'-phosphate</name>
        <dbReference type="ChEBI" id="CHEBI:597326"/>
    </cofactor>
</comment>
<dbReference type="InterPro" id="IPR004839">
    <property type="entry name" value="Aminotransferase_I/II_large"/>
</dbReference>
<evidence type="ECO:0000259" key="6">
    <source>
        <dbReference type="Pfam" id="PF00155"/>
    </source>
</evidence>
<dbReference type="InterPro" id="IPR051798">
    <property type="entry name" value="Class-II_PLP-Dep_Aminotrans"/>
</dbReference>
<protein>
    <recommendedName>
        <fullName evidence="2">cysteine-S-conjugate beta-lyase</fullName>
        <ecNumber evidence="2">4.4.1.13</ecNumber>
    </recommendedName>
</protein>
<dbReference type="PANTHER" id="PTHR43525">
    <property type="entry name" value="PROTEIN MALY"/>
    <property type="match status" value="1"/>
</dbReference>
<gene>
    <name evidence="7" type="ORF">VXJ25_08465</name>
</gene>
<accession>A0ABU7RBN1</accession>
<evidence type="ECO:0000313" key="7">
    <source>
        <dbReference type="EMBL" id="MEE6148011.1"/>
    </source>
</evidence>
<keyword evidence="3" id="KW-0663">Pyridoxal phosphate</keyword>
<sequence>MHYDFDKMLDRTGTHAVAIEGPRSGKGFAPEPPKEGFDFIPMWIADMNFAGPQSVVDAIVARAQHPAFGYFEQSEEYARSIIRWHATRKGVTDVRPEDIGYENGVLGGVATALRAFSAPGDKVLLNSPTYIGFTGTMNANGRKMVLSPLVPDDEGVWRMDFEDMERKLRDENIHLAVFCSPYNPCGRVWERWEVERAMALFEKYECVVIDDEIWSDLVLCDRPQVSTQSVSRWAHDNVISLFAPSKTFNLAGLVGSYHVIYDRCLRDRMATVAQATHYNSMNVLSEQALIGAYSDEGESWLEQLLPVLRRNRDLACDYVDQRFEGVWTFRPEGTYMLFLDCAEWLAAHGRTLRQLEKAGWDVGVGWQDGAQFMGPTHVRMNLALPTSRVEEAFERLDKYVFNA</sequence>
<dbReference type="InterPro" id="IPR015422">
    <property type="entry name" value="PyrdxlP-dep_Trfase_small"/>
</dbReference>
<proteinExistence type="inferred from homology"/>
<comment type="caution">
    <text evidence="7">The sequence shown here is derived from an EMBL/GenBank/DDBJ whole genome shotgun (WGS) entry which is preliminary data.</text>
</comment>
<keyword evidence="8" id="KW-1185">Reference proteome</keyword>
<comment type="similarity">
    <text evidence="5">Belongs to the class-II pyridoxal-phosphate-dependent aminotransferase family. MalY/PatB cystathionine beta-lyase subfamily.</text>
</comment>
<evidence type="ECO:0000256" key="4">
    <source>
        <dbReference type="ARBA" id="ARBA00023239"/>
    </source>
</evidence>
<keyword evidence="4" id="KW-0456">Lyase</keyword>
<dbReference type="PANTHER" id="PTHR43525:SF1">
    <property type="entry name" value="PROTEIN MALY"/>
    <property type="match status" value="1"/>
</dbReference>
<evidence type="ECO:0000256" key="5">
    <source>
        <dbReference type="ARBA" id="ARBA00037974"/>
    </source>
</evidence>
<dbReference type="Pfam" id="PF00155">
    <property type="entry name" value="Aminotran_1_2"/>
    <property type="match status" value="1"/>
</dbReference>
<feature type="domain" description="Aminotransferase class I/classII large" evidence="6">
    <location>
        <begin position="52"/>
        <end position="396"/>
    </location>
</feature>
<dbReference type="InterPro" id="IPR015424">
    <property type="entry name" value="PyrdxlP-dep_Trfase"/>
</dbReference>
<evidence type="ECO:0000313" key="8">
    <source>
        <dbReference type="Proteomes" id="UP001332931"/>
    </source>
</evidence>
<evidence type="ECO:0000256" key="3">
    <source>
        <dbReference type="ARBA" id="ARBA00022898"/>
    </source>
</evidence>
<reference evidence="7 8" key="1">
    <citation type="submission" date="2024-01" db="EMBL/GenBank/DDBJ databases">
        <title>Description of Olsenella sp. nov., isolated from pig feces.</title>
        <authorList>
            <person name="Chang Y.-H."/>
        </authorList>
    </citation>
    <scope>NUCLEOTIDE SEQUENCE [LARGE SCALE GENOMIC DNA]</scope>
    <source>
        <strain evidence="7 8">YH-ols2223</strain>
    </source>
</reference>
<dbReference type="Gene3D" id="3.90.1150.10">
    <property type="entry name" value="Aspartate Aminotransferase, domain 1"/>
    <property type="match status" value="1"/>
</dbReference>
<name>A0ABU7RBN1_9ACTN</name>
<keyword evidence="7" id="KW-0808">Transferase</keyword>
<dbReference type="Gene3D" id="3.40.640.10">
    <property type="entry name" value="Type I PLP-dependent aspartate aminotransferase-like (Major domain)"/>
    <property type="match status" value="1"/>
</dbReference>
<dbReference type="RefSeq" id="WP_330958776.1">
    <property type="nucleotide sequence ID" value="NZ_JAZGJQ010000011.1"/>
</dbReference>
<keyword evidence="7" id="KW-0032">Aminotransferase</keyword>
<dbReference type="GO" id="GO:0008483">
    <property type="term" value="F:transaminase activity"/>
    <property type="evidence" value="ECO:0007669"/>
    <property type="project" value="UniProtKB-KW"/>
</dbReference>
<organism evidence="7 8">
    <name type="scientific">Olsenella absiana</name>
    <dbReference type="NCBI Taxonomy" id="3115222"/>
    <lineage>
        <taxon>Bacteria</taxon>
        <taxon>Bacillati</taxon>
        <taxon>Actinomycetota</taxon>
        <taxon>Coriobacteriia</taxon>
        <taxon>Coriobacteriales</taxon>
        <taxon>Atopobiaceae</taxon>
        <taxon>Olsenella</taxon>
    </lineage>
</organism>
<dbReference type="CDD" id="cd00609">
    <property type="entry name" value="AAT_like"/>
    <property type="match status" value="1"/>
</dbReference>
<dbReference type="EC" id="4.4.1.13" evidence="2"/>